<dbReference type="Proteomes" id="UP000434957">
    <property type="component" value="Unassembled WGS sequence"/>
</dbReference>
<protein>
    <recommendedName>
        <fullName evidence="3">DDE Tnp4 domain-containing protein</fullName>
    </recommendedName>
</protein>
<reference evidence="1 2" key="1">
    <citation type="submission" date="2018-08" db="EMBL/GenBank/DDBJ databases">
        <title>Genomic investigation of the strawberry pathogen Phytophthora fragariae indicates pathogenicity is determined by transcriptional variation in three key races.</title>
        <authorList>
            <person name="Adams T.M."/>
            <person name="Armitage A.D."/>
            <person name="Sobczyk M.K."/>
            <person name="Bates H.J."/>
            <person name="Dunwell J.M."/>
            <person name="Nellist C.F."/>
            <person name="Harrison R.J."/>
        </authorList>
    </citation>
    <scope>NUCLEOTIDE SEQUENCE [LARGE SCALE GENOMIC DNA]</scope>
    <source>
        <strain evidence="1 2">SCRP333</strain>
    </source>
</reference>
<evidence type="ECO:0000313" key="2">
    <source>
        <dbReference type="Proteomes" id="UP000434957"/>
    </source>
</evidence>
<dbReference type="AlphaFoldDB" id="A0A6A4F5W7"/>
<evidence type="ECO:0008006" key="3">
    <source>
        <dbReference type="Google" id="ProtNLM"/>
    </source>
</evidence>
<gene>
    <name evidence="1" type="ORF">PR003_g13713</name>
</gene>
<dbReference type="PANTHER" id="PTHR47150">
    <property type="entry name" value="OS12G0169200 PROTEIN"/>
    <property type="match status" value="1"/>
</dbReference>
<dbReference type="InterPro" id="IPR006912">
    <property type="entry name" value="Harbinger_derived_prot"/>
</dbReference>
<dbReference type="EMBL" id="QXFT01000875">
    <property type="protein sequence ID" value="KAE9334033.1"/>
    <property type="molecule type" value="Genomic_DNA"/>
</dbReference>
<proteinExistence type="predicted"/>
<name>A0A6A4F5W7_9STRA</name>
<organism evidence="1 2">
    <name type="scientific">Phytophthora rubi</name>
    <dbReference type="NCBI Taxonomy" id="129364"/>
    <lineage>
        <taxon>Eukaryota</taxon>
        <taxon>Sar</taxon>
        <taxon>Stramenopiles</taxon>
        <taxon>Oomycota</taxon>
        <taxon>Peronosporomycetes</taxon>
        <taxon>Peronosporales</taxon>
        <taxon>Peronosporaceae</taxon>
        <taxon>Phytophthora</taxon>
    </lineage>
</organism>
<comment type="caution">
    <text evidence="1">The sequence shown here is derived from an EMBL/GenBank/DDBJ whole genome shotgun (WGS) entry which is preliminary data.</text>
</comment>
<accession>A0A6A4F5W7</accession>
<dbReference type="PANTHER" id="PTHR47150:SF5">
    <property type="entry name" value="OS07G0546750 PROTEIN"/>
    <property type="match status" value="1"/>
</dbReference>
<keyword evidence="2" id="KW-1185">Reference proteome</keyword>
<evidence type="ECO:0000313" key="1">
    <source>
        <dbReference type="EMBL" id="KAE9334033.1"/>
    </source>
</evidence>
<dbReference type="Pfam" id="PF04827">
    <property type="entry name" value="Plant_tran"/>
    <property type="match status" value="1"/>
</dbReference>
<sequence length="125" mass="14252">MPTRVFDRLMNGVLEMDDYFRQKPDATGKLGLSPLQKVTAVLRMYRYGVAADATDEYVRLGESTATEAFQRFTKAVLNKFGSEYLREPTAADIQHHTRINEQRGFPGMFGSLDCTHWTWKNCPVA</sequence>